<keyword evidence="12" id="KW-1185">Reference proteome</keyword>
<evidence type="ECO:0000256" key="2">
    <source>
        <dbReference type="ARBA" id="ARBA00022448"/>
    </source>
</evidence>
<dbReference type="EMBL" id="JBAFVH010000002">
    <property type="protein sequence ID" value="MFG1371406.1"/>
    <property type="molecule type" value="Genomic_DNA"/>
</dbReference>
<sequence>MARSTAFARLNPKTGNLETGNHETGSVRAPLAAAALLGLASVVGTAPDARAADLLTVKAKDAYMRACTAQGVGFYYIPGTDTCIRVGGYAWAEGYYNTYTQYPAENDKSYSVATFGLILDARTETDYGTLRSYFETRFRWRSSDPWSEGPNGAELEVWNIYVQFAGFTFGHAQSFFDFYANANVLGTDPATIGDDTRNNLIAYTYEFTKGLSATVSFEDAAGRQSGTFAADPASFSTDDYLAGQTAPDVVANLKYEGEWGSAQLSGALHQVRAVSLLNTISSTDSNWGYALQAGIMFKLPALGDEDTLYLQSAYTDGATAYLGLQDPSGSYSPPDAFLSLTGGLTRVSGWNFTASLLHNWNEKWSSALFGGYASYDFNDAEAQSFYGASGGKNYNVGGYLAFAPVKHFTIALQYDYTYNSASNYLLTDYSPALSSVSANRVLLFVSRDF</sequence>
<dbReference type="Pfam" id="PF02530">
    <property type="entry name" value="Porin_2"/>
    <property type="match status" value="1"/>
</dbReference>
<keyword evidence="4 10" id="KW-0812">Transmembrane</keyword>
<dbReference type="RefSeq" id="WP_393991392.1">
    <property type="nucleotide sequence ID" value="NZ_JBAFVH010000002.1"/>
</dbReference>
<comment type="function">
    <text evidence="10">Forms passive diffusion pores that allow small molecular weight hydrophilic materials across the outer membrane.</text>
</comment>
<evidence type="ECO:0000256" key="6">
    <source>
        <dbReference type="ARBA" id="ARBA00023065"/>
    </source>
</evidence>
<reference evidence="11 12" key="1">
    <citation type="submission" date="2024-02" db="EMBL/GenBank/DDBJ databases">
        <title>Expansion and revision of Xanthobacter and proposal of Roseixanthobacter gen. nov.</title>
        <authorList>
            <person name="Soltysiak M.P.M."/>
            <person name="Jalihal A."/>
            <person name="Ory A."/>
            <person name="Chrisophersen C."/>
            <person name="Lee A.D."/>
            <person name="Boulton J."/>
            <person name="Springer M."/>
        </authorList>
    </citation>
    <scope>NUCLEOTIDE SEQUENCE [LARGE SCALE GENOMIC DNA]</scope>
    <source>
        <strain evidence="11 12">23A</strain>
    </source>
</reference>
<gene>
    <name evidence="11" type="ORF">V5F32_04440</name>
</gene>
<evidence type="ECO:0000256" key="3">
    <source>
        <dbReference type="ARBA" id="ARBA00022452"/>
    </source>
</evidence>
<evidence type="ECO:0000313" key="12">
    <source>
        <dbReference type="Proteomes" id="UP001604002"/>
    </source>
</evidence>
<comment type="domain">
    <text evidence="10">Consists of 16-stranded beta-barrel sheets, with large surface-exposed loops, that form a transmembrane pore at the center of each barrel. The pore is partially ocluded by a peptide loop that folds into the pore lumen.</text>
</comment>
<comment type="caution">
    <text evidence="11">The sequence shown here is derived from an EMBL/GenBank/DDBJ whole genome shotgun (WGS) entry which is preliminary data.</text>
</comment>
<comment type="subcellular location">
    <subcellularLocation>
        <location evidence="10">Cell outer membrane</location>
        <topology evidence="10">Multi-pass membrane protein</topology>
    </subcellularLocation>
</comment>
<dbReference type="InterPro" id="IPR003684">
    <property type="entry name" value="Porin_alphabac"/>
</dbReference>
<name>A0ABW6ZRR7_9HYPH</name>
<proteinExistence type="inferred from homology"/>
<keyword evidence="5" id="KW-0732">Signal</keyword>
<keyword evidence="6 10" id="KW-0406">Ion transport</keyword>
<evidence type="ECO:0000313" key="11">
    <source>
        <dbReference type="EMBL" id="MFG1371406.1"/>
    </source>
</evidence>
<evidence type="ECO:0000256" key="4">
    <source>
        <dbReference type="ARBA" id="ARBA00022692"/>
    </source>
</evidence>
<keyword evidence="8 10" id="KW-0472">Membrane</keyword>
<keyword evidence="9 10" id="KW-0998">Cell outer membrane</keyword>
<evidence type="ECO:0000256" key="1">
    <source>
        <dbReference type="ARBA" id="ARBA00009521"/>
    </source>
</evidence>
<evidence type="ECO:0000256" key="5">
    <source>
        <dbReference type="ARBA" id="ARBA00022729"/>
    </source>
</evidence>
<evidence type="ECO:0000256" key="10">
    <source>
        <dbReference type="RuleBase" id="RU364005"/>
    </source>
</evidence>
<comment type="similarity">
    <text evidence="1 10">Belongs to the alphaproteobacteria porin family.</text>
</comment>
<keyword evidence="7 10" id="KW-0626">Porin</keyword>
<keyword evidence="2 10" id="KW-0813">Transport</keyword>
<organism evidence="11 12">
    <name type="scientific">Xanthobacter oligotrophicus</name>
    <dbReference type="NCBI Taxonomy" id="2607286"/>
    <lineage>
        <taxon>Bacteria</taxon>
        <taxon>Pseudomonadati</taxon>
        <taxon>Pseudomonadota</taxon>
        <taxon>Alphaproteobacteria</taxon>
        <taxon>Hyphomicrobiales</taxon>
        <taxon>Xanthobacteraceae</taxon>
        <taxon>Xanthobacter</taxon>
    </lineage>
</organism>
<protein>
    <recommendedName>
        <fullName evidence="10">Porin</fullName>
    </recommendedName>
</protein>
<keyword evidence="3 10" id="KW-1134">Transmembrane beta strand</keyword>
<dbReference type="SUPFAM" id="SSF56935">
    <property type="entry name" value="Porins"/>
    <property type="match status" value="1"/>
</dbReference>
<accession>A0ABW6ZRR7</accession>
<dbReference type="Proteomes" id="UP001604002">
    <property type="component" value="Unassembled WGS sequence"/>
</dbReference>
<evidence type="ECO:0000256" key="7">
    <source>
        <dbReference type="ARBA" id="ARBA00023114"/>
    </source>
</evidence>
<evidence type="ECO:0000256" key="8">
    <source>
        <dbReference type="ARBA" id="ARBA00023136"/>
    </source>
</evidence>
<evidence type="ECO:0000256" key="9">
    <source>
        <dbReference type="ARBA" id="ARBA00023237"/>
    </source>
</evidence>